<feature type="compositionally biased region" description="Basic and acidic residues" evidence="3">
    <location>
        <begin position="272"/>
        <end position="282"/>
    </location>
</feature>
<dbReference type="AlphaFoldDB" id="A0A077ZV77"/>
<feature type="region of interest" description="Disordered" evidence="3">
    <location>
        <begin position="250"/>
        <end position="282"/>
    </location>
</feature>
<keyword evidence="2" id="KW-0539">Nucleus</keyword>
<evidence type="ECO:0000259" key="4">
    <source>
        <dbReference type="Pfam" id="PF08698"/>
    </source>
</evidence>
<dbReference type="GO" id="GO:0003723">
    <property type="term" value="F:RNA binding"/>
    <property type="evidence" value="ECO:0007669"/>
    <property type="project" value="TreeGrafter"/>
</dbReference>
<protein>
    <recommendedName>
        <fullName evidence="4">Fcf2 pre-rRNA processing C-terminal domain-containing protein</fullName>
    </recommendedName>
</protein>
<dbReference type="PANTHER" id="PTHR21686:SF12">
    <property type="entry name" value="DEOXYNUCLEOTIDYLTRANSFERASE TERMINAL-INTERACTING PROTEIN 2"/>
    <property type="match status" value="1"/>
</dbReference>
<feature type="domain" description="Fcf2 pre-rRNA processing C-terminal" evidence="4">
    <location>
        <begin position="147"/>
        <end position="240"/>
    </location>
</feature>
<keyword evidence="6" id="KW-1185">Reference proteome</keyword>
<dbReference type="PANTHER" id="PTHR21686">
    <property type="entry name" value="DEOXYNUCLEOTIDYLTRANSFERASE TERMINAL-INTERACTING PROTEIN 2"/>
    <property type="match status" value="1"/>
</dbReference>
<evidence type="ECO:0000313" key="6">
    <source>
        <dbReference type="Proteomes" id="UP000039865"/>
    </source>
</evidence>
<feature type="region of interest" description="Disordered" evidence="3">
    <location>
        <begin position="1"/>
        <end position="58"/>
    </location>
</feature>
<organism evidence="5 6">
    <name type="scientific">Stylonychia lemnae</name>
    <name type="common">Ciliate</name>
    <dbReference type="NCBI Taxonomy" id="5949"/>
    <lineage>
        <taxon>Eukaryota</taxon>
        <taxon>Sar</taxon>
        <taxon>Alveolata</taxon>
        <taxon>Ciliophora</taxon>
        <taxon>Intramacronucleata</taxon>
        <taxon>Spirotrichea</taxon>
        <taxon>Stichotrichia</taxon>
        <taxon>Sporadotrichida</taxon>
        <taxon>Oxytrichidae</taxon>
        <taxon>Stylonychinae</taxon>
        <taxon>Stylonychia</taxon>
    </lineage>
</organism>
<dbReference type="OrthoDB" id="427886at2759"/>
<dbReference type="Pfam" id="PF08698">
    <property type="entry name" value="Fcf2"/>
    <property type="match status" value="1"/>
</dbReference>
<evidence type="ECO:0000256" key="1">
    <source>
        <dbReference type="ARBA" id="ARBA00004604"/>
    </source>
</evidence>
<dbReference type="EMBL" id="CCKQ01002436">
    <property type="protein sequence ID" value="CDW73524.1"/>
    <property type="molecule type" value="Genomic_DNA"/>
</dbReference>
<sequence length="282" mass="33088">MGKKIIKQKKVVVEESDESDHSEQEDNFDEIDQSDNEQDSDDQQQQQNQKKNKPRELIPESLQSIFKNKQQNTYLIDEEENQPSIFSKTRHLDTKTDSSNIQDEALKKAEALYNKLNIFNNIPANAKQIAPLNNIQLQKKERQKKKEESAGKAWGYMPKQELTEEVKADLKAIQLRNFIYPNRFYKSTDLKKLPKYFQIGTVVADKNEPQNMMLTKKQQKGSIAEQFLKEDSEKMFSKKKYEKVNDRLRRMGEKKRKLKINKQRQKFANKAKGKESSKPGKK</sequence>
<feature type="compositionally biased region" description="Basic residues" evidence="3">
    <location>
        <begin position="252"/>
        <end position="271"/>
    </location>
</feature>
<dbReference type="Proteomes" id="UP000039865">
    <property type="component" value="Unassembled WGS sequence"/>
</dbReference>
<reference evidence="5 6" key="1">
    <citation type="submission" date="2014-06" db="EMBL/GenBank/DDBJ databases">
        <authorList>
            <person name="Swart Estienne"/>
        </authorList>
    </citation>
    <scope>NUCLEOTIDE SEQUENCE [LARGE SCALE GENOMIC DNA]</scope>
    <source>
        <strain evidence="5 6">130c</strain>
    </source>
</reference>
<dbReference type="OMA" id="EMLKMRK"/>
<accession>A0A077ZV77</accession>
<proteinExistence type="predicted"/>
<feature type="compositionally biased region" description="Basic residues" evidence="3">
    <location>
        <begin position="1"/>
        <end position="10"/>
    </location>
</feature>
<evidence type="ECO:0000256" key="3">
    <source>
        <dbReference type="SAM" id="MobiDB-lite"/>
    </source>
</evidence>
<gene>
    <name evidence="5" type="primary">Contig8530.g9107</name>
    <name evidence="5" type="ORF">STYLEM_2505</name>
</gene>
<evidence type="ECO:0000256" key="2">
    <source>
        <dbReference type="ARBA" id="ARBA00023242"/>
    </source>
</evidence>
<feature type="compositionally biased region" description="Acidic residues" evidence="3">
    <location>
        <begin position="25"/>
        <end position="42"/>
    </location>
</feature>
<dbReference type="InParanoid" id="A0A077ZV77"/>
<dbReference type="InterPro" id="IPR014810">
    <property type="entry name" value="Fcf2_C"/>
</dbReference>
<dbReference type="InterPro" id="IPR039883">
    <property type="entry name" value="Fcf2/DNTTIP2"/>
</dbReference>
<name>A0A077ZV77_STYLE</name>
<feature type="region of interest" description="Disordered" evidence="3">
    <location>
        <begin position="78"/>
        <end position="99"/>
    </location>
</feature>
<dbReference type="GO" id="GO:0005730">
    <property type="term" value="C:nucleolus"/>
    <property type="evidence" value="ECO:0007669"/>
    <property type="project" value="UniProtKB-SubCell"/>
</dbReference>
<evidence type="ECO:0000313" key="5">
    <source>
        <dbReference type="EMBL" id="CDW73524.1"/>
    </source>
</evidence>
<dbReference type="GO" id="GO:0006396">
    <property type="term" value="P:RNA processing"/>
    <property type="evidence" value="ECO:0007669"/>
    <property type="project" value="TreeGrafter"/>
</dbReference>
<comment type="subcellular location">
    <subcellularLocation>
        <location evidence="1">Nucleus</location>
        <location evidence="1">Nucleolus</location>
    </subcellularLocation>
</comment>